<gene>
    <name evidence="1" type="ORF">HanXRQr2_Chr05g0222941</name>
</gene>
<sequence>MWMREGMTASVVVLDRTVSDGAAVAAAVVLRLRRDISFSCSVHRIRVRFKRRVGADCSSGYDLMFGLRFGRTRSTVGSKPVSTDRIVNAGQIRSTDGSTTPSRLG</sequence>
<dbReference type="Gramene" id="mRNA:HanXRQr2_Chr05g0222941">
    <property type="protein sequence ID" value="mRNA:HanXRQr2_Chr05g0222941"/>
    <property type="gene ID" value="HanXRQr2_Chr05g0222941"/>
</dbReference>
<evidence type="ECO:0000313" key="1">
    <source>
        <dbReference type="EMBL" id="KAF5806567.1"/>
    </source>
</evidence>
<keyword evidence="2" id="KW-1185">Reference proteome</keyword>
<reference evidence="1" key="1">
    <citation type="journal article" date="2017" name="Nature">
        <title>The sunflower genome provides insights into oil metabolism, flowering and Asterid evolution.</title>
        <authorList>
            <person name="Badouin H."/>
            <person name="Gouzy J."/>
            <person name="Grassa C.J."/>
            <person name="Murat F."/>
            <person name="Staton S.E."/>
            <person name="Cottret L."/>
            <person name="Lelandais-Briere C."/>
            <person name="Owens G.L."/>
            <person name="Carrere S."/>
            <person name="Mayjonade B."/>
            <person name="Legrand L."/>
            <person name="Gill N."/>
            <person name="Kane N.C."/>
            <person name="Bowers J.E."/>
            <person name="Hubner S."/>
            <person name="Bellec A."/>
            <person name="Berard A."/>
            <person name="Berges H."/>
            <person name="Blanchet N."/>
            <person name="Boniface M.C."/>
            <person name="Brunel D."/>
            <person name="Catrice O."/>
            <person name="Chaidir N."/>
            <person name="Claudel C."/>
            <person name="Donnadieu C."/>
            <person name="Faraut T."/>
            <person name="Fievet G."/>
            <person name="Helmstetter N."/>
            <person name="King M."/>
            <person name="Knapp S.J."/>
            <person name="Lai Z."/>
            <person name="Le Paslier M.C."/>
            <person name="Lippi Y."/>
            <person name="Lorenzon L."/>
            <person name="Mandel J.R."/>
            <person name="Marage G."/>
            <person name="Marchand G."/>
            <person name="Marquand E."/>
            <person name="Bret-Mestries E."/>
            <person name="Morien E."/>
            <person name="Nambeesan S."/>
            <person name="Nguyen T."/>
            <person name="Pegot-Espagnet P."/>
            <person name="Pouilly N."/>
            <person name="Raftis F."/>
            <person name="Sallet E."/>
            <person name="Schiex T."/>
            <person name="Thomas J."/>
            <person name="Vandecasteele C."/>
            <person name="Vares D."/>
            <person name="Vear F."/>
            <person name="Vautrin S."/>
            <person name="Crespi M."/>
            <person name="Mangin B."/>
            <person name="Burke J.M."/>
            <person name="Salse J."/>
            <person name="Munos S."/>
            <person name="Vincourt P."/>
            <person name="Rieseberg L.H."/>
            <person name="Langlade N.B."/>
        </authorList>
    </citation>
    <scope>NUCLEOTIDE SEQUENCE</scope>
    <source>
        <tissue evidence="1">Leaves</tissue>
    </source>
</reference>
<proteinExistence type="predicted"/>
<comment type="caution">
    <text evidence="1">The sequence shown here is derived from an EMBL/GenBank/DDBJ whole genome shotgun (WGS) entry which is preliminary data.</text>
</comment>
<dbReference type="EMBL" id="MNCJ02000320">
    <property type="protein sequence ID" value="KAF5806567.1"/>
    <property type="molecule type" value="Genomic_DNA"/>
</dbReference>
<organism evidence="1 2">
    <name type="scientific">Helianthus annuus</name>
    <name type="common">Common sunflower</name>
    <dbReference type="NCBI Taxonomy" id="4232"/>
    <lineage>
        <taxon>Eukaryota</taxon>
        <taxon>Viridiplantae</taxon>
        <taxon>Streptophyta</taxon>
        <taxon>Embryophyta</taxon>
        <taxon>Tracheophyta</taxon>
        <taxon>Spermatophyta</taxon>
        <taxon>Magnoliopsida</taxon>
        <taxon>eudicotyledons</taxon>
        <taxon>Gunneridae</taxon>
        <taxon>Pentapetalae</taxon>
        <taxon>asterids</taxon>
        <taxon>campanulids</taxon>
        <taxon>Asterales</taxon>
        <taxon>Asteraceae</taxon>
        <taxon>Asteroideae</taxon>
        <taxon>Heliantheae alliance</taxon>
        <taxon>Heliantheae</taxon>
        <taxon>Helianthus</taxon>
    </lineage>
</organism>
<protein>
    <submittedName>
        <fullName evidence="1">Uncharacterized protein</fullName>
    </submittedName>
</protein>
<accession>A0A9K3J1F1</accession>
<dbReference type="Proteomes" id="UP000215914">
    <property type="component" value="Unassembled WGS sequence"/>
</dbReference>
<reference evidence="1" key="2">
    <citation type="submission" date="2020-06" db="EMBL/GenBank/DDBJ databases">
        <title>Helianthus annuus Genome sequencing and assembly Release 2.</title>
        <authorList>
            <person name="Gouzy J."/>
            <person name="Langlade N."/>
            <person name="Munos S."/>
        </authorList>
    </citation>
    <scope>NUCLEOTIDE SEQUENCE</scope>
    <source>
        <tissue evidence="1">Leaves</tissue>
    </source>
</reference>
<dbReference type="AlphaFoldDB" id="A0A9K3J1F1"/>
<name>A0A9K3J1F1_HELAN</name>
<evidence type="ECO:0000313" key="2">
    <source>
        <dbReference type="Proteomes" id="UP000215914"/>
    </source>
</evidence>